<organism evidence="1">
    <name type="scientific">Rhizophora mucronata</name>
    <name type="common">Asiatic mangrove</name>
    <dbReference type="NCBI Taxonomy" id="61149"/>
    <lineage>
        <taxon>Eukaryota</taxon>
        <taxon>Viridiplantae</taxon>
        <taxon>Streptophyta</taxon>
        <taxon>Embryophyta</taxon>
        <taxon>Tracheophyta</taxon>
        <taxon>Spermatophyta</taxon>
        <taxon>Magnoliopsida</taxon>
        <taxon>eudicotyledons</taxon>
        <taxon>Gunneridae</taxon>
        <taxon>Pentapetalae</taxon>
        <taxon>rosids</taxon>
        <taxon>fabids</taxon>
        <taxon>Malpighiales</taxon>
        <taxon>Rhizophoraceae</taxon>
        <taxon>Rhizophora</taxon>
    </lineage>
</organism>
<evidence type="ECO:0000313" key="1">
    <source>
        <dbReference type="EMBL" id="MBW86642.1"/>
    </source>
</evidence>
<reference evidence="1" key="1">
    <citation type="submission" date="2018-02" db="EMBL/GenBank/DDBJ databases">
        <title>Rhizophora mucronata_Transcriptome.</title>
        <authorList>
            <person name="Meera S.P."/>
            <person name="Sreeshan A."/>
            <person name="Augustine A."/>
        </authorList>
    </citation>
    <scope>NUCLEOTIDE SEQUENCE</scope>
    <source>
        <tissue evidence="1">Leaf</tissue>
    </source>
</reference>
<sequence length="20" mass="2257">MVSLNKPFSFFGNQIQQLGT</sequence>
<protein>
    <submittedName>
        <fullName evidence="1">Uncharacterized protein</fullName>
    </submittedName>
</protein>
<name>A0A2P2IZM5_RHIMU</name>
<dbReference type="AlphaFoldDB" id="A0A2P2IZM5"/>
<proteinExistence type="predicted"/>
<accession>A0A2P2IZM5</accession>
<dbReference type="EMBL" id="GGEC01006159">
    <property type="protein sequence ID" value="MBW86642.1"/>
    <property type="molecule type" value="Transcribed_RNA"/>
</dbReference>